<evidence type="ECO:0000313" key="3">
    <source>
        <dbReference type="Proteomes" id="UP000004535"/>
    </source>
</evidence>
<evidence type="ECO:0000313" key="2">
    <source>
        <dbReference type="EMBL" id="EEE06195.1"/>
    </source>
</evidence>
<keyword evidence="1" id="KW-0812">Transmembrane</keyword>
<organism evidence="2 3">
    <name type="scientific">Burkholderia multivorans CGD2</name>
    <dbReference type="NCBI Taxonomy" id="513052"/>
    <lineage>
        <taxon>Bacteria</taxon>
        <taxon>Pseudomonadati</taxon>
        <taxon>Pseudomonadota</taxon>
        <taxon>Betaproteobacteria</taxon>
        <taxon>Burkholderiales</taxon>
        <taxon>Burkholderiaceae</taxon>
        <taxon>Burkholderia</taxon>
        <taxon>Burkholderia cepacia complex</taxon>
    </lineage>
</organism>
<accession>B9BSX5</accession>
<gene>
    <name evidence="2" type="ORF">BURMUCGD2_2898</name>
</gene>
<protein>
    <submittedName>
        <fullName evidence="2">Putative membrane protein</fullName>
    </submittedName>
</protein>
<evidence type="ECO:0000256" key="1">
    <source>
        <dbReference type="SAM" id="Phobius"/>
    </source>
</evidence>
<keyword evidence="1" id="KW-1133">Transmembrane helix</keyword>
<dbReference type="AlphaFoldDB" id="B9BSX5"/>
<feature type="transmembrane region" description="Helical" evidence="1">
    <location>
        <begin position="360"/>
        <end position="381"/>
    </location>
</feature>
<feature type="transmembrane region" description="Helical" evidence="1">
    <location>
        <begin position="387"/>
        <end position="410"/>
    </location>
</feature>
<reference evidence="2 3" key="1">
    <citation type="journal article" date="2012" name="J. Bacteriol.">
        <title>Draft Genome Sequence Determination for Cystic Fibrosis and Chronic Granulomatous Disease Burkholderia multivorans Isolates.</title>
        <authorList>
            <person name="Varga J.J."/>
            <person name="Losada L."/>
            <person name="Zelazny A.M."/>
            <person name="Brinkac L."/>
            <person name="Harkins D."/>
            <person name="Radune D."/>
            <person name="Hostetler J."/>
            <person name="Sampaio E.P."/>
            <person name="Ronning C.M."/>
            <person name="Nierman W.C."/>
            <person name="Greenberg D.E."/>
            <person name="Holland S.M."/>
            <person name="Goldberg J.B."/>
        </authorList>
    </citation>
    <scope>NUCLEOTIDE SEQUENCE [LARGE SCALE GENOMIC DNA]</scope>
    <source>
        <strain evidence="2 3">CGD2</strain>
    </source>
</reference>
<proteinExistence type="predicted"/>
<feature type="transmembrane region" description="Helical" evidence="1">
    <location>
        <begin position="136"/>
        <end position="164"/>
    </location>
</feature>
<comment type="caution">
    <text evidence="2">The sequence shown here is derived from an EMBL/GenBank/DDBJ whole genome shotgun (WGS) entry which is preliminary data.</text>
</comment>
<feature type="transmembrane region" description="Helical" evidence="1">
    <location>
        <begin position="203"/>
        <end position="219"/>
    </location>
</feature>
<sequence>MRRARSVRQARHTLERAIRFRFFRKIGSIDSRLCSSEKQIDIVRHMSLKNTKNIEFSILYLIVAVFVVLYVRHNWGYAVDDSYITFRYADNLRYGYGLRFNVDERFYGTTAAGYALLVYFVSFPVELALRFSGAPLFIGAGHASIPIAGTVLSALSIGGVAALLVRVVQLRAANVAGWFFACLSIVTLFTSAAANAVSSHETYTFLFLALASTYAYLLARRPVLGAVVMALACTVRPDTILLAGMLFGAGACLSRRSSAQSLLQRFREPLLYATCLGCLMVGWLIFVRWNFGAFLPETLIAKKAQMLLKVFPGFNIANLKTQMHAYGMQYILAVGVLTIAAAIFVIVQKRAITPFLKNEDLLLLALVWAGYAAGDTVAYLSFGVSIWAWYVIAIMFASAFAVFSVAVVVIGEGWAQGRFGRGVVVAIGTFGAVVVLYKSQTGVASVKEWLAVRNINEHIVSYVPAAEFIRKANPNGTVIVTCEPGAFAFRLGPKFEVVDELGLVSPGVARKIVEGDMDYPFKRWNPKYIVISWHGPYTPEGRPWLDRDFRRVLSFGGPYWDTFKITVQVFEKFQRSM</sequence>
<dbReference type="Proteomes" id="UP000004535">
    <property type="component" value="Unassembled WGS sequence"/>
</dbReference>
<dbReference type="EMBL" id="ACFC01000007">
    <property type="protein sequence ID" value="EEE06195.1"/>
    <property type="molecule type" value="Genomic_DNA"/>
</dbReference>
<keyword evidence="1" id="KW-0472">Membrane</keyword>
<name>B9BSX5_9BURK</name>
<feature type="transmembrane region" description="Helical" evidence="1">
    <location>
        <begin position="328"/>
        <end position="348"/>
    </location>
</feature>
<feature type="transmembrane region" description="Helical" evidence="1">
    <location>
        <begin position="270"/>
        <end position="289"/>
    </location>
</feature>
<feature type="transmembrane region" description="Helical" evidence="1">
    <location>
        <begin position="419"/>
        <end position="437"/>
    </location>
</feature>
<feature type="transmembrane region" description="Helical" evidence="1">
    <location>
        <begin position="54"/>
        <end position="71"/>
    </location>
</feature>
<feature type="transmembrane region" description="Helical" evidence="1">
    <location>
        <begin position="176"/>
        <end position="196"/>
    </location>
</feature>